<dbReference type="Gene3D" id="1.10.10.10">
    <property type="entry name" value="Winged helix-like DNA-binding domain superfamily/Winged helix DNA-binding domain"/>
    <property type="match status" value="1"/>
</dbReference>
<evidence type="ECO:0000256" key="2">
    <source>
        <dbReference type="ARBA" id="ARBA00023125"/>
    </source>
</evidence>
<gene>
    <name evidence="5" type="ORF">G4V63_20500</name>
</gene>
<evidence type="ECO:0000256" key="1">
    <source>
        <dbReference type="ARBA" id="ARBA00023015"/>
    </source>
</evidence>
<dbReference type="PANTHER" id="PTHR43537">
    <property type="entry name" value="TRANSCRIPTIONAL REGULATOR, GNTR FAMILY"/>
    <property type="match status" value="1"/>
</dbReference>
<evidence type="ECO:0000313" key="6">
    <source>
        <dbReference type="Proteomes" id="UP000480266"/>
    </source>
</evidence>
<protein>
    <submittedName>
        <fullName evidence="5">GntR family transcriptional regulator</fullName>
    </submittedName>
</protein>
<accession>A0A7C9VQ53</accession>
<dbReference type="SMART" id="SM00345">
    <property type="entry name" value="HTH_GNTR"/>
    <property type="match status" value="1"/>
</dbReference>
<keyword evidence="1" id="KW-0805">Transcription regulation</keyword>
<dbReference type="GO" id="GO:0003700">
    <property type="term" value="F:DNA-binding transcription factor activity"/>
    <property type="evidence" value="ECO:0007669"/>
    <property type="project" value="InterPro"/>
</dbReference>
<dbReference type="SUPFAM" id="SSF48008">
    <property type="entry name" value="GntR ligand-binding domain-like"/>
    <property type="match status" value="1"/>
</dbReference>
<comment type="caution">
    <text evidence="5">The sequence shown here is derived from an EMBL/GenBank/DDBJ whole genome shotgun (WGS) entry which is preliminary data.</text>
</comment>
<dbReference type="SUPFAM" id="SSF46785">
    <property type="entry name" value="Winged helix' DNA-binding domain"/>
    <property type="match status" value="1"/>
</dbReference>
<reference evidence="5" key="1">
    <citation type="submission" date="2020-02" db="EMBL/GenBank/DDBJ databases">
        <title>Draft genome sequence of Candidatus Afipia apatlaquensis IBT-C3, a potential strain for decolorization of textile dyes.</title>
        <authorList>
            <person name="Sanchez-Reyes A."/>
            <person name="Breton-Deval L."/>
            <person name="Mangelson H."/>
            <person name="Sanchez-Flores A."/>
        </authorList>
    </citation>
    <scope>NUCLEOTIDE SEQUENCE [LARGE SCALE GENOMIC DNA]</scope>
    <source>
        <strain evidence="5">IBT-C3</strain>
    </source>
</reference>
<keyword evidence="6" id="KW-1185">Reference proteome</keyword>
<evidence type="ECO:0000259" key="4">
    <source>
        <dbReference type="PROSITE" id="PS50949"/>
    </source>
</evidence>
<keyword evidence="3" id="KW-0804">Transcription</keyword>
<dbReference type="PROSITE" id="PS50949">
    <property type="entry name" value="HTH_GNTR"/>
    <property type="match status" value="1"/>
</dbReference>
<dbReference type="PANTHER" id="PTHR43537:SF24">
    <property type="entry name" value="GLUCONATE OPERON TRANSCRIPTIONAL REPRESSOR"/>
    <property type="match status" value="1"/>
</dbReference>
<dbReference type="AlphaFoldDB" id="A0A7C9VQ53"/>
<dbReference type="Pfam" id="PF00392">
    <property type="entry name" value="GntR"/>
    <property type="match status" value="1"/>
</dbReference>
<organism evidence="5 6">
    <name type="scientific">Candidatus Afipia apatlaquensis</name>
    <dbReference type="NCBI Taxonomy" id="2712852"/>
    <lineage>
        <taxon>Bacteria</taxon>
        <taxon>Pseudomonadati</taxon>
        <taxon>Pseudomonadota</taxon>
        <taxon>Alphaproteobacteria</taxon>
        <taxon>Hyphomicrobiales</taxon>
        <taxon>Nitrobacteraceae</taxon>
        <taxon>Afipia</taxon>
    </lineage>
</organism>
<evidence type="ECO:0000256" key="3">
    <source>
        <dbReference type="ARBA" id="ARBA00023163"/>
    </source>
</evidence>
<evidence type="ECO:0000313" key="5">
    <source>
        <dbReference type="EMBL" id="NGX97493.1"/>
    </source>
</evidence>
<name>A0A7C9VQ53_9BRAD</name>
<dbReference type="InterPro" id="IPR011711">
    <property type="entry name" value="GntR_C"/>
</dbReference>
<dbReference type="SMART" id="SM00895">
    <property type="entry name" value="FCD"/>
    <property type="match status" value="1"/>
</dbReference>
<dbReference type="InterPro" id="IPR008920">
    <property type="entry name" value="TF_FadR/GntR_C"/>
</dbReference>
<dbReference type="EMBL" id="JAAMRR010001050">
    <property type="protein sequence ID" value="NGX97493.1"/>
    <property type="molecule type" value="Genomic_DNA"/>
</dbReference>
<dbReference type="CDD" id="cd07377">
    <property type="entry name" value="WHTH_GntR"/>
    <property type="match status" value="1"/>
</dbReference>
<feature type="domain" description="HTH gntR-type" evidence="4">
    <location>
        <begin position="10"/>
        <end position="77"/>
    </location>
</feature>
<dbReference type="Pfam" id="PF07729">
    <property type="entry name" value="FCD"/>
    <property type="match status" value="1"/>
</dbReference>
<proteinExistence type="predicted"/>
<sequence length="227" mass="25329">MIGTTPNSDLGRAGIAYREIKRRITELLYKPGDKLSEVRIASELGFGRSPVRTAFSRLQSEGWIEISPQSGTFVRGLSDDEITEILETRMVLESHLAGLAAKRITEAELLQLRAAFSAFGKRVSSDRLDAYLELDLQFHLAVYKAAGNQLIAGILINLIDKIRWIRRASAGSPTRIQDAFNEIHAVLEALEKHDSRAASAAMRVHIVNALEFRRNKKISDKKATMSR</sequence>
<dbReference type="Gene3D" id="1.20.120.530">
    <property type="entry name" value="GntR ligand-binding domain-like"/>
    <property type="match status" value="1"/>
</dbReference>
<dbReference type="InterPro" id="IPR036390">
    <property type="entry name" value="WH_DNA-bd_sf"/>
</dbReference>
<dbReference type="GO" id="GO:0003677">
    <property type="term" value="F:DNA binding"/>
    <property type="evidence" value="ECO:0007669"/>
    <property type="project" value="UniProtKB-KW"/>
</dbReference>
<keyword evidence="2" id="KW-0238">DNA-binding</keyword>
<dbReference type="InterPro" id="IPR000524">
    <property type="entry name" value="Tscrpt_reg_HTH_GntR"/>
</dbReference>
<dbReference type="InterPro" id="IPR036388">
    <property type="entry name" value="WH-like_DNA-bd_sf"/>
</dbReference>
<dbReference type="Proteomes" id="UP000480266">
    <property type="component" value="Unassembled WGS sequence"/>
</dbReference>